<dbReference type="InterPro" id="IPR018392">
    <property type="entry name" value="LysM"/>
</dbReference>
<evidence type="ECO:0000256" key="3">
    <source>
        <dbReference type="SAM" id="MobiDB-lite"/>
    </source>
</evidence>
<dbReference type="Gene3D" id="3.10.350.10">
    <property type="entry name" value="LysM domain"/>
    <property type="match status" value="2"/>
</dbReference>
<keyword evidence="7" id="KW-1185">Reference proteome</keyword>
<dbReference type="SMART" id="SM00257">
    <property type="entry name" value="LysM"/>
    <property type="match status" value="2"/>
</dbReference>
<dbReference type="OMA" id="ADCSRTY"/>
<feature type="signal peptide" evidence="4">
    <location>
        <begin position="1"/>
        <end position="22"/>
    </location>
</feature>
<comment type="caution">
    <text evidence="6">The sequence shown here is derived from an EMBL/GenBank/DDBJ whole genome shotgun (WGS) entry which is preliminary data.</text>
</comment>
<dbReference type="Proteomes" id="UP000029665">
    <property type="component" value="Unassembled WGS sequence"/>
</dbReference>
<feature type="compositionally biased region" description="Low complexity" evidence="3">
    <location>
        <begin position="152"/>
        <end position="187"/>
    </location>
</feature>
<dbReference type="InterPro" id="IPR036779">
    <property type="entry name" value="LysM_dom_sf"/>
</dbReference>
<accession>A0A060SJN2</accession>
<proteinExistence type="predicted"/>
<dbReference type="AlphaFoldDB" id="A0A060SJN2"/>
<gene>
    <name evidence="6" type="ORF">BN946_scf184977.g124</name>
</gene>
<dbReference type="HOGENOM" id="CLU_010591_6_0_1"/>
<organism evidence="6 7">
    <name type="scientific">Pycnoporus cinnabarinus</name>
    <name type="common">Cinnabar-red polypore</name>
    <name type="synonym">Trametes cinnabarina</name>
    <dbReference type="NCBI Taxonomy" id="5643"/>
    <lineage>
        <taxon>Eukaryota</taxon>
        <taxon>Fungi</taxon>
        <taxon>Dikarya</taxon>
        <taxon>Basidiomycota</taxon>
        <taxon>Agaricomycotina</taxon>
        <taxon>Agaricomycetes</taxon>
        <taxon>Polyporales</taxon>
        <taxon>Polyporaceae</taxon>
        <taxon>Trametes</taxon>
    </lineage>
</organism>
<dbReference type="OrthoDB" id="5985073at2759"/>
<reference evidence="6" key="1">
    <citation type="submission" date="2014-01" db="EMBL/GenBank/DDBJ databases">
        <title>The genome of the white-rot fungus Pycnoporus cinnabarinus: a basidiomycete model with a versatile arsenal for lignocellulosic biomass breakdown.</title>
        <authorList>
            <person name="Levasseur A."/>
            <person name="Lomascolo A."/>
            <person name="Ruiz-Duenas F.J."/>
            <person name="Uzan E."/>
            <person name="Piumi F."/>
            <person name="Kues U."/>
            <person name="Ram A.F.J."/>
            <person name="Murat C."/>
            <person name="Haon M."/>
            <person name="Benoit I."/>
            <person name="Arfi Y."/>
            <person name="Chevret D."/>
            <person name="Drula E."/>
            <person name="Kwon M.J."/>
            <person name="Gouret P."/>
            <person name="Lesage-Meessen L."/>
            <person name="Lombard V."/>
            <person name="Mariette J."/>
            <person name="Noirot C."/>
            <person name="Park J."/>
            <person name="Patyshakuliyeva A."/>
            <person name="Wieneger R.A.B."/>
            <person name="Wosten H.A.B."/>
            <person name="Martin F."/>
            <person name="Coutinho P.M."/>
            <person name="de Vries R."/>
            <person name="Martinez A.T."/>
            <person name="Klopp C."/>
            <person name="Pontarotti P."/>
            <person name="Henrissat B."/>
            <person name="Record E."/>
        </authorList>
    </citation>
    <scope>NUCLEOTIDE SEQUENCE [LARGE SCALE GENOMIC DNA]</scope>
    <source>
        <strain evidence="6">BRFM137</strain>
    </source>
</reference>
<dbReference type="PROSITE" id="PS51782">
    <property type="entry name" value="LYSM"/>
    <property type="match status" value="2"/>
</dbReference>
<dbReference type="PROSITE" id="PS51257">
    <property type="entry name" value="PROKAR_LIPOPROTEIN"/>
    <property type="match status" value="1"/>
</dbReference>
<dbReference type="PANTHER" id="PTHR34997:SF1">
    <property type="entry name" value="PEPTIDOGLYCAN-BINDING LYSIN DOMAIN"/>
    <property type="match status" value="1"/>
</dbReference>
<keyword evidence="2" id="KW-0843">Virulence</keyword>
<dbReference type="SUPFAM" id="SSF54106">
    <property type="entry name" value="LysM domain"/>
    <property type="match status" value="2"/>
</dbReference>
<sequence length="202" mass="20610">MFARTVVAALVAAPFVAQAVLAASCTRQYTVKEGDWCDTISAANNVSTYQLAIVNAKSINSACNNLQVGQVLCLGTEGEDCTNTHVVQKDETCDLITGTYNINATLLYANNPQIDSSCDNLYIGEVLCVASSVAVPSPIAGSPLPAATIPATATPAKAASTTAASTTAASTSAAPSPTSSSAAPTATADDEDDEDLPWCDEL</sequence>
<feature type="compositionally biased region" description="Acidic residues" evidence="3">
    <location>
        <begin position="188"/>
        <end position="202"/>
    </location>
</feature>
<dbReference type="EMBL" id="CCBP010000112">
    <property type="protein sequence ID" value="CDO72424.1"/>
    <property type="molecule type" value="Genomic_DNA"/>
</dbReference>
<dbReference type="GO" id="GO:0008061">
    <property type="term" value="F:chitin binding"/>
    <property type="evidence" value="ECO:0007669"/>
    <property type="project" value="UniProtKB-KW"/>
</dbReference>
<name>A0A060SJN2_PYCCI</name>
<dbReference type="PANTHER" id="PTHR34997">
    <property type="entry name" value="AM15"/>
    <property type="match status" value="1"/>
</dbReference>
<keyword evidence="1" id="KW-0147">Chitin-binding</keyword>
<evidence type="ECO:0000256" key="1">
    <source>
        <dbReference type="ARBA" id="ARBA00022669"/>
    </source>
</evidence>
<dbReference type="InterPro" id="IPR052210">
    <property type="entry name" value="LysM1-like"/>
</dbReference>
<evidence type="ECO:0000256" key="4">
    <source>
        <dbReference type="SAM" id="SignalP"/>
    </source>
</evidence>
<dbReference type="Pfam" id="PF01476">
    <property type="entry name" value="LysM"/>
    <property type="match status" value="2"/>
</dbReference>
<feature type="chain" id="PRO_5001591216" description="LysM domain-containing protein" evidence="4">
    <location>
        <begin position="23"/>
        <end position="202"/>
    </location>
</feature>
<dbReference type="CDD" id="cd00118">
    <property type="entry name" value="LysM"/>
    <property type="match status" value="2"/>
</dbReference>
<evidence type="ECO:0000313" key="6">
    <source>
        <dbReference type="EMBL" id="CDO72424.1"/>
    </source>
</evidence>
<protein>
    <recommendedName>
        <fullName evidence="5">LysM domain-containing protein</fullName>
    </recommendedName>
</protein>
<keyword evidence="4" id="KW-0732">Signal</keyword>
<feature type="domain" description="LysM" evidence="5">
    <location>
        <begin position="27"/>
        <end position="74"/>
    </location>
</feature>
<evidence type="ECO:0000256" key="2">
    <source>
        <dbReference type="ARBA" id="ARBA00023026"/>
    </source>
</evidence>
<evidence type="ECO:0000259" key="5">
    <source>
        <dbReference type="PROSITE" id="PS51782"/>
    </source>
</evidence>
<feature type="domain" description="LysM" evidence="5">
    <location>
        <begin position="83"/>
        <end position="129"/>
    </location>
</feature>
<evidence type="ECO:0000313" key="7">
    <source>
        <dbReference type="Proteomes" id="UP000029665"/>
    </source>
</evidence>
<feature type="region of interest" description="Disordered" evidence="3">
    <location>
        <begin position="152"/>
        <end position="202"/>
    </location>
</feature>
<dbReference type="STRING" id="5643.A0A060SJN2"/>